<name>A0AB73UIH4_BACCE</name>
<dbReference type="EMBL" id="CP028009">
    <property type="protein sequence ID" value="QHV44124.1"/>
    <property type="molecule type" value="Genomic_DNA"/>
</dbReference>
<reference evidence="1 2" key="1">
    <citation type="submission" date="2018-03" db="EMBL/GenBank/DDBJ databases">
        <title>The complete genome of bacterial strain SGAir0260.</title>
        <authorList>
            <person name="Schuster S.C."/>
        </authorList>
    </citation>
    <scope>NUCLEOTIDE SEQUENCE [LARGE SCALE GENOMIC DNA]</scope>
    <source>
        <strain evidence="1 2">SGAir0260</strain>
    </source>
</reference>
<evidence type="ECO:0000313" key="2">
    <source>
        <dbReference type="Proteomes" id="UP000464780"/>
    </source>
</evidence>
<sequence length="61" mass="7133">MYHKRIESVGELHEVIDALETLGKEYKVVKKIEWTEPEPPLPKLPRKVWIVRELESGHAVT</sequence>
<dbReference type="AlphaFoldDB" id="A0AB73UIH4"/>
<dbReference type="RefSeq" id="WP_162280063.1">
    <property type="nucleotide sequence ID" value="NZ_CP028009.1"/>
</dbReference>
<gene>
    <name evidence="1" type="ORF">C1N66_13710</name>
</gene>
<accession>A0AB73UIH4</accession>
<proteinExistence type="predicted"/>
<dbReference type="Proteomes" id="UP000464780">
    <property type="component" value="Chromosome"/>
</dbReference>
<evidence type="ECO:0000313" key="1">
    <source>
        <dbReference type="EMBL" id="QHV44124.1"/>
    </source>
</evidence>
<protein>
    <submittedName>
        <fullName evidence="1">Uncharacterized protein</fullName>
    </submittedName>
</protein>
<organism evidence="1 2">
    <name type="scientific">Bacillus cereus</name>
    <dbReference type="NCBI Taxonomy" id="1396"/>
    <lineage>
        <taxon>Bacteria</taxon>
        <taxon>Bacillati</taxon>
        <taxon>Bacillota</taxon>
        <taxon>Bacilli</taxon>
        <taxon>Bacillales</taxon>
        <taxon>Bacillaceae</taxon>
        <taxon>Bacillus</taxon>
        <taxon>Bacillus cereus group</taxon>
    </lineage>
</organism>